<evidence type="ECO:0000256" key="1">
    <source>
        <dbReference type="SAM" id="MobiDB-lite"/>
    </source>
</evidence>
<gene>
    <name evidence="2" type="ORF">AVDCRST_MAG31-2591</name>
</gene>
<feature type="region of interest" description="Disordered" evidence="1">
    <location>
        <begin position="1"/>
        <end position="113"/>
    </location>
</feature>
<feature type="non-terminal residue" evidence="2">
    <location>
        <position position="113"/>
    </location>
</feature>
<dbReference type="EMBL" id="CADCWA010000196">
    <property type="protein sequence ID" value="CAA9533288.1"/>
    <property type="molecule type" value="Genomic_DNA"/>
</dbReference>
<feature type="non-terminal residue" evidence="2">
    <location>
        <position position="1"/>
    </location>
</feature>
<proteinExistence type="predicted"/>
<name>A0A6J4TV74_9SPHN</name>
<reference evidence="2" key="1">
    <citation type="submission" date="2020-02" db="EMBL/GenBank/DDBJ databases">
        <authorList>
            <person name="Meier V. D."/>
        </authorList>
    </citation>
    <scope>NUCLEOTIDE SEQUENCE</scope>
    <source>
        <strain evidence="2">AVDCRST_MAG31</strain>
    </source>
</reference>
<sequence length="113" mass="12668">EARSLFRPPARLRARGRCGPGDLARGPRRQVGRRAEAQRPQAPGRLGPGGGGEPRRPGRGPLPRSLGQDHRRFRSGRGRRHARPVARRHLAPPQEALRLRRREPRRSPPAKCL</sequence>
<protein>
    <submittedName>
        <fullName evidence="2">Uncharacterized protein</fullName>
    </submittedName>
</protein>
<evidence type="ECO:0000313" key="2">
    <source>
        <dbReference type="EMBL" id="CAA9533288.1"/>
    </source>
</evidence>
<dbReference type="AlphaFoldDB" id="A0A6J4TV74"/>
<feature type="compositionally biased region" description="Basic residues" evidence="1">
    <location>
        <begin position="71"/>
        <end position="90"/>
    </location>
</feature>
<accession>A0A6J4TV74</accession>
<organism evidence="2">
    <name type="scientific">uncultured Sphingomonas sp</name>
    <dbReference type="NCBI Taxonomy" id="158754"/>
    <lineage>
        <taxon>Bacteria</taxon>
        <taxon>Pseudomonadati</taxon>
        <taxon>Pseudomonadota</taxon>
        <taxon>Alphaproteobacteria</taxon>
        <taxon>Sphingomonadales</taxon>
        <taxon>Sphingomonadaceae</taxon>
        <taxon>Sphingomonas</taxon>
        <taxon>environmental samples</taxon>
    </lineage>
</organism>